<feature type="binding site" evidence="8">
    <location>
        <position position="216"/>
    </location>
    <ligand>
        <name>Mg(2+)</name>
        <dbReference type="ChEBI" id="CHEBI:18420"/>
    </ligand>
</feature>
<feature type="compositionally biased region" description="Basic and acidic residues" evidence="9">
    <location>
        <begin position="511"/>
        <end position="590"/>
    </location>
</feature>
<keyword evidence="4 8" id="KW-0378">Hydrolase</keyword>
<dbReference type="InterPro" id="IPR023214">
    <property type="entry name" value="HAD_sf"/>
</dbReference>
<comment type="catalytic activity">
    <reaction evidence="8">
        <text>5-methylsulfanyl-2,3-dioxopentyl phosphate + H2O = 1,2-dihydroxy-5-(methylsulfanyl)pent-1-en-3-one + phosphate</text>
        <dbReference type="Rhea" id="RHEA:21700"/>
        <dbReference type="ChEBI" id="CHEBI:15377"/>
        <dbReference type="ChEBI" id="CHEBI:43474"/>
        <dbReference type="ChEBI" id="CHEBI:49252"/>
        <dbReference type="ChEBI" id="CHEBI:58828"/>
        <dbReference type="EC" id="3.1.3.77"/>
    </reaction>
</comment>
<dbReference type="GO" id="GO:0005737">
    <property type="term" value="C:cytoplasm"/>
    <property type="evidence" value="ECO:0007669"/>
    <property type="project" value="UniProtKB-SubCell"/>
</dbReference>
<keyword evidence="1 8" id="KW-0963">Cytoplasm</keyword>
<evidence type="ECO:0000256" key="8">
    <source>
        <dbReference type="HAMAP-Rule" id="MF_03117"/>
    </source>
</evidence>
<comment type="subcellular location">
    <subcellularLocation>
        <location evidence="8">Cytoplasm</location>
    </subcellularLocation>
    <subcellularLocation>
        <location evidence="8">Nucleus</location>
    </subcellularLocation>
</comment>
<dbReference type="InterPro" id="IPR006439">
    <property type="entry name" value="HAD-SF_hydro_IA"/>
</dbReference>
<evidence type="ECO:0000313" key="11">
    <source>
        <dbReference type="RefSeq" id="XP_015591170.1"/>
    </source>
</evidence>
<evidence type="ECO:0000256" key="3">
    <source>
        <dbReference type="ARBA" id="ARBA00022723"/>
    </source>
</evidence>
<dbReference type="GO" id="GO:0005634">
    <property type="term" value="C:nucleus"/>
    <property type="evidence" value="ECO:0007669"/>
    <property type="project" value="UniProtKB-SubCell"/>
</dbReference>
<feature type="region of interest" description="Disordered" evidence="9">
    <location>
        <begin position="270"/>
        <end position="662"/>
    </location>
</feature>
<dbReference type="SUPFAM" id="SSF56784">
    <property type="entry name" value="HAD-like"/>
    <property type="match status" value="1"/>
</dbReference>
<keyword evidence="7 8" id="KW-0539">Nucleus</keyword>
<feature type="binding site" evidence="8">
    <location>
        <position position="191"/>
    </location>
    <ligand>
        <name>substrate</name>
    </ligand>
</feature>
<dbReference type="InterPro" id="IPR023943">
    <property type="entry name" value="Enolase-ppase_E1"/>
</dbReference>
<dbReference type="InterPro" id="IPR027511">
    <property type="entry name" value="ENOPH1_eukaryotes"/>
</dbReference>
<comment type="function">
    <text evidence="8">Bifunctional enzyme that catalyzes the enolization of 2,3-diketo-5-methylthiopentyl-1-phosphate (DK-MTP-1-P) into the intermediate 2-hydroxy-3-keto-5-methylthiopentenyl-1-phosphate (HK-MTPenyl-1-P), which is then dephosphorylated to form the acireductone 1,2-dihydroxy-3-keto-5-methylthiopentene (DHK-MTPene).</text>
</comment>
<dbReference type="SFLD" id="SFLDG01129">
    <property type="entry name" value="C1.5:_HAD__Beta-PGM__Phosphata"/>
    <property type="match status" value="1"/>
</dbReference>
<feature type="binding site" evidence="8">
    <location>
        <position position="25"/>
    </location>
    <ligand>
        <name>Mg(2+)</name>
        <dbReference type="ChEBI" id="CHEBI:18420"/>
    </ligand>
</feature>
<evidence type="ECO:0000256" key="1">
    <source>
        <dbReference type="ARBA" id="ARBA00022490"/>
    </source>
</evidence>
<feature type="compositionally biased region" description="Polar residues" evidence="9">
    <location>
        <begin position="644"/>
        <end position="660"/>
    </location>
</feature>
<dbReference type="CDD" id="cd01629">
    <property type="entry name" value="HAD_EP"/>
    <property type="match status" value="1"/>
</dbReference>
<dbReference type="RefSeq" id="XP_015591170.1">
    <property type="nucleotide sequence ID" value="XM_015735684.2"/>
</dbReference>
<feature type="compositionally biased region" description="Basic and acidic residues" evidence="9">
    <location>
        <begin position="307"/>
        <end position="331"/>
    </location>
</feature>
<dbReference type="Gene3D" id="1.10.720.60">
    <property type="match status" value="1"/>
</dbReference>
<keyword evidence="3 8" id="KW-0479">Metal-binding</keyword>
<feature type="compositionally biased region" description="Basic and acidic residues" evidence="9">
    <location>
        <begin position="466"/>
        <end position="487"/>
    </location>
</feature>
<dbReference type="GO" id="GO:0000287">
    <property type="term" value="F:magnesium ion binding"/>
    <property type="evidence" value="ECO:0007669"/>
    <property type="project" value="UniProtKB-UniRule"/>
</dbReference>
<comment type="pathway">
    <text evidence="8">Amino-acid biosynthesis; L-methionine biosynthesis via salvage pathway; L-methionine from S-methyl-5-thio-alpha-D-ribose 1-phosphate: step 3/6.</text>
</comment>
<comment type="subunit">
    <text evidence="8">Monomer.</text>
</comment>
<dbReference type="Proteomes" id="UP000694920">
    <property type="component" value="Unplaced"/>
</dbReference>
<dbReference type="AlphaFoldDB" id="A0AAJ7BQK5"/>
<feature type="compositionally biased region" description="Basic and acidic residues" evidence="9">
    <location>
        <begin position="270"/>
        <end position="287"/>
    </location>
</feature>
<dbReference type="FunFam" id="3.40.50.1000:FF:000079">
    <property type="entry name" value="Enolase-phosphatase E1"/>
    <property type="match status" value="1"/>
</dbReference>
<dbReference type="PANTHER" id="PTHR20371">
    <property type="entry name" value="ENOLASE-PHOSPHATASE E1"/>
    <property type="match status" value="1"/>
</dbReference>
<evidence type="ECO:0000313" key="10">
    <source>
        <dbReference type="Proteomes" id="UP000694920"/>
    </source>
</evidence>
<keyword evidence="5 8" id="KW-0460">Magnesium</keyword>
<dbReference type="InterPro" id="IPR036412">
    <property type="entry name" value="HAD-like_sf"/>
</dbReference>
<dbReference type="SFLD" id="SFLDF00044">
    <property type="entry name" value="enolase-phosphatase"/>
    <property type="match status" value="1"/>
</dbReference>
<dbReference type="NCBIfam" id="TIGR01549">
    <property type="entry name" value="HAD-SF-IA-v1"/>
    <property type="match status" value="1"/>
</dbReference>
<name>A0AAJ7BQK5_CEPCN</name>
<dbReference type="HAMAP" id="MF_01681">
    <property type="entry name" value="Salvage_MtnC"/>
    <property type="match status" value="1"/>
</dbReference>
<keyword evidence="6 8" id="KW-0486">Methionine biosynthesis</keyword>
<feature type="binding site" evidence="8">
    <location>
        <position position="23"/>
    </location>
    <ligand>
        <name>Mg(2+)</name>
        <dbReference type="ChEBI" id="CHEBI:18420"/>
    </ligand>
</feature>
<evidence type="ECO:0000256" key="7">
    <source>
        <dbReference type="ARBA" id="ARBA00023242"/>
    </source>
</evidence>
<feature type="compositionally biased region" description="Polar residues" evidence="9">
    <location>
        <begin position="604"/>
        <end position="615"/>
    </location>
</feature>
<feature type="compositionally biased region" description="Basic and acidic residues" evidence="9">
    <location>
        <begin position="429"/>
        <end position="459"/>
    </location>
</feature>
<dbReference type="HAMAP" id="MF_03117">
    <property type="entry name" value="Salvage_MtnC_euk"/>
    <property type="match status" value="1"/>
</dbReference>
<dbReference type="EC" id="3.1.3.77" evidence="8"/>
<feature type="compositionally biased region" description="Basic and acidic residues" evidence="9">
    <location>
        <begin position="617"/>
        <end position="641"/>
    </location>
</feature>
<organism evidence="10 11">
    <name type="scientific">Cephus cinctus</name>
    <name type="common">Wheat stem sawfly</name>
    <dbReference type="NCBI Taxonomy" id="211228"/>
    <lineage>
        <taxon>Eukaryota</taxon>
        <taxon>Metazoa</taxon>
        <taxon>Ecdysozoa</taxon>
        <taxon>Arthropoda</taxon>
        <taxon>Hexapoda</taxon>
        <taxon>Insecta</taxon>
        <taxon>Pterygota</taxon>
        <taxon>Neoptera</taxon>
        <taxon>Endopterygota</taxon>
        <taxon>Hymenoptera</taxon>
        <taxon>Cephoidea</taxon>
        <taxon>Cephidae</taxon>
        <taxon>Cephus</taxon>
    </lineage>
</organism>
<proteinExistence type="inferred from homology"/>
<comment type="cofactor">
    <cofactor evidence="8">
        <name>Mg(2+)</name>
        <dbReference type="ChEBI" id="CHEBI:18420"/>
    </cofactor>
    <text evidence="8">Binds 1 Mg(2+) ion per subunit.</text>
</comment>
<evidence type="ECO:0000256" key="6">
    <source>
        <dbReference type="ARBA" id="ARBA00023167"/>
    </source>
</evidence>
<comment type="pathway">
    <text evidence="8">Amino-acid biosynthesis; L-methionine biosynthesis via salvage pathway; L-methionine from S-methyl-5-thio-alpha-D-ribose 1-phosphate: step 4/6.</text>
</comment>
<dbReference type="GeneID" id="107265826"/>
<evidence type="ECO:0000256" key="4">
    <source>
        <dbReference type="ARBA" id="ARBA00022801"/>
    </source>
</evidence>
<reference evidence="11" key="1">
    <citation type="submission" date="2025-08" db="UniProtKB">
        <authorList>
            <consortium name="RefSeq"/>
        </authorList>
    </citation>
    <scope>IDENTIFICATION</scope>
</reference>
<dbReference type="GO" id="GO:0019509">
    <property type="term" value="P:L-methionine salvage from methylthioadenosine"/>
    <property type="evidence" value="ECO:0007669"/>
    <property type="project" value="UniProtKB-UniRule"/>
</dbReference>
<dbReference type="Gene3D" id="3.40.50.1000">
    <property type="entry name" value="HAD superfamily/HAD-like"/>
    <property type="match status" value="1"/>
</dbReference>
<dbReference type="SFLD" id="SFLDG01133">
    <property type="entry name" value="C1.5.4:_Enolase-phosphatase_Li"/>
    <property type="match status" value="1"/>
</dbReference>
<keyword evidence="2 8" id="KW-0028">Amino-acid biosynthesis</keyword>
<feature type="binding site" evidence="8">
    <location>
        <begin position="157"/>
        <end position="158"/>
    </location>
    <ligand>
        <name>substrate</name>
    </ligand>
</feature>
<comment type="similarity">
    <text evidence="8">Belongs to the HAD-like hydrolase superfamily. MasA/MtnC family.</text>
</comment>
<protein>
    <recommendedName>
        <fullName evidence="8">Enolase-phosphatase E1</fullName>
        <ecNumber evidence="8">3.1.3.77</ecNumber>
    </recommendedName>
    <alternativeName>
        <fullName evidence="8">2,3-diketo-5-methylthio-1-phosphopentane phosphatase</fullName>
    </alternativeName>
</protein>
<evidence type="ECO:0000256" key="2">
    <source>
        <dbReference type="ARBA" id="ARBA00022605"/>
    </source>
</evidence>
<evidence type="ECO:0000256" key="5">
    <source>
        <dbReference type="ARBA" id="ARBA00022842"/>
    </source>
</evidence>
<evidence type="ECO:0000256" key="9">
    <source>
        <dbReference type="SAM" id="MobiDB-lite"/>
    </source>
</evidence>
<dbReference type="NCBIfam" id="TIGR01691">
    <property type="entry name" value="enolase-ppase"/>
    <property type="match status" value="1"/>
</dbReference>
<gene>
    <name evidence="11" type="primary">LOC107265826</name>
</gene>
<dbReference type="Pfam" id="PF00702">
    <property type="entry name" value="Hydrolase"/>
    <property type="match status" value="1"/>
</dbReference>
<keyword evidence="10" id="KW-1185">Reference proteome</keyword>
<dbReference type="SFLD" id="SFLDS00003">
    <property type="entry name" value="Haloacid_Dehalogenase"/>
    <property type="match status" value="1"/>
</dbReference>
<accession>A0AAJ7BQK5</accession>
<feature type="compositionally biased region" description="Basic and acidic residues" evidence="9">
    <location>
        <begin position="349"/>
        <end position="400"/>
    </location>
</feature>
<dbReference type="CTD" id="40630"/>
<dbReference type="GO" id="GO:0043874">
    <property type="term" value="F:acireductone synthase activity"/>
    <property type="evidence" value="ECO:0007669"/>
    <property type="project" value="UniProtKB-EC"/>
</dbReference>
<sequence length="690" mass="75693">MAGEKRSQDQEETLLTESVVLVDIEGTTTSISFVKETLFPYVRNNLKTYVEEKWDDAEFKTDFEKLKEQAKKDEEDKVAGFVPIKGATPEEERESLVKNILWQMDADRKTGALKQLQGHMWREAYNSGSVKGHVYEDVPKALESWTADTGRKVYVYSSGSVEAQKLLFGHSKYGDLLKYFSGYFDTSVGMKQEVASYKNILKQIDVEPSNVLFLTDVVKEAQAAKEAGMSAMILLREGNAPLTDEDKAAFTTINSFLDLSFQMSAKRAKLDKPEAEEKKAVPKEAAKSETINEPMETSEDVEMTDVSEARVETKKAVESEKPEKEDVKSGDKITCSESKKDAAVTVSEKVVKTAEKDNKTTEAETETKASERMEEGTNKPKSKSEKDSEAVENKTEDIAKIPESSNAEPKMETETKSTEATSVANEVKGQAKPEESAKEKVTKTEEIKSEAVSKSEKTTPTEAEETPSKSKDEAKKSEETPVKDVVKENGTSAVTEPEKAKAPTITTMETDDSKQEAKSETKEQAETDKKTENETVAKSEESNDTEIKNKEETKVAANSENEKQEDKSADKSKQDANKESLKEEKVDEVKAATNTAESADKKLNGTTQNGNSAVATTEEKPHRNGLNEESASEKTNVKTKEGTPAQNGEPETSSGASTETIKVKKVVDSTVAEGAGEPDVVPPVVVAATS</sequence>
<feature type="compositionally biased region" description="Acidic residues" evidence="9">
    <location>
        <begin position="296"/>
        <end position="305"/>
    </location>
</feature>
<dbReference type="PANTHER" id="PTHR20371:SF1">
    <property type="entry name" value="ENOLASE-PHOSPHATASE E1"/>
    <property type="match status" value="1"/>
</dbReference>